<evidence type="ECO:0000313" key="2">
    <source>
        <dbReference type="EMBL" id="MEQ2166843.1"/>
    </source>
</evidence>
<feature type="domain" description="FCH" evidence="1">
    <location>
        <begin position="4"/>
        <end position="68"/>
    </location>
</feature>
<dbReference type="InterPro" id="IPR001060">
    <property type="entry name" value="FCH_dom"/>
</dbReference>
<organism evidence="2 3">
    <name type="scientific">Goodea atripinnis</name>
    <dbReference type="NCBI Taxonomy" id="208336"/>
    <lineage>
        <taxon>Eukaryota</taxon>
        <taxon>Metazoa</taxon>
        <taxon>Chordata</taxon>
        <taxon>Craniata</taxon>
        <taxon>Vertebrata</taxon>
        <taxon>Euteleostomi</taxon>
        <taxon>Actinopterygii</taxon>
        <taxon>Neopterygii</taxon>
        <taxon>Teleostei</taxon>
        <taxon>Neoteleostei</taxon>
        <taxon>Acanthomorphata</taxon>
        <taxon>Ovalentaria</taxon>
        <taxon>Atherinomorphae</taxon>
        <taxon>Cyprinodontiformes</taxon>
        <taxon>Goodeidae</taxon>
        <taxon>Goodea</taxon>
    </lineage>
</organism>
<feature type="non-terminal residue" evidence="2">
    <location>
        <position position="1"/>
    </location>
</feature>
<evidence type="ECO:0000259" key="1">
    <source>
        <dbReference type="Pfam" id="PF00611"/>
    </source>
</evidence>
<comment type="caution">
    <text evidence="2">The sequence shown here is derived from an EMBL/GenBank/DDBJ whole genome shotgun (WGS) entry which is preliminary data.</text>
</comment>
<keyword evidence="3" id="KW-1185">Reference proteome</keyword>
<gene>
    <name evidence="2" type="ORF">GOODEAATRI_032474</name>
</gene>
<evidence type="ECO:0000313" key="3">
    <source>
        <dbReference type="Proteomes" id="UP001476798"/>
    </source>
</evidence>
<dbReference type="Gene3D" id="1.20.1270.60">
    <property type="entry name" value="Arfaptin homology (AH) domain/BAR domain"/>
    <property type="match status" value="1"/>
</dbReference>
<dbReference type="EMBL" id="JAHRIO010026065">
    <property type="protein sequence ID" value="MEQ2166843.1"/>
    <property type="molecule type" value="Genomic_DNA"/>
</dbReference>
<reference evidence="2 3" key="1">
    <citation type="submission" date="2021-06" db="EMBL/GenBank/DDBJ databases">
        <authorList>
            <person name="Palmer J.M."/>
        </authorList>
    </citation>
    <scope>NUCLEOTIDE SEQUENCE [LARGE SCALE GENOMIC DNA]</scope>
    <source>
        <strain evidence="2 3">GA_2019</strain>
        <tissue evidence="2">Muscle</tissue>
    </source>
</reference>
<name>A0ABV0N8D3_9TELE</name>
<proteinExistence type="predicted"/>
<dbReference type="Pfam" id="PF00611">
    <property type="entry name" value="FCH"/>
    <property type="match status" value="1"/>
</dbReference>
<dbReference type="InterPro" id="IPR027267">
    <property type="entry name" value="AH/BAR_dom_sf"/>
</dbReference>
<sequence length="71" mass="8134">AHAAVMRLLDSELHLMEVMKKWMGQRAKSEREFSVQLHQMTAMAEKMDRPQTSSGLDYISQLNKVTSSLLL</sequence>
<accession>A0ABV0N8D3</accession>
<dbReference type="Proteomes" id="UP001476798">
    <property type="component" value="Unassembled WGS sequence"/>
</dbReference>
<protein>
    <recommendedName>
        <fullName evidence="1">FCH domain-containing protein</fullName>
    </recommendedName>
</protein>